<organism evidence="2 3">
    <name type="scientific">Prevotella veroralis F0319</name>
    <dbReference type="NCBI Taxonomy" id="649761"/>
    <lineage>
        <taxon>Bacteria</taxon>
        <taxon>Pseudomonadati</taxon>
        <taxon>Bacteroidota</taxon>
        <taxon>Bacteroidia</taxon>
        <taxon>Bacteroidales</taxon>
        <taxon>Prevotellaceae</taxon>
        <taxon>Prevotella</taxon>
    </lineage>
</organism>
<sequence length="39" mass="4607">MPIRFICCPIGQTVTFRCSIEVYISYWKPNKSFYMKLAA</sequence>
<comment type="caution">
    <text evidence="2">The sequence shown here is derived from an EMBL/GenBank/DDBJ whole genome shotgun (WGS) entry which is preliminary data.</text>
</comment>
<evidence type="ECO:0000313" key="3">
    <source>
        <dbReference type="Proteomes" id="UP000003327"/>
    </source>
</evidence>
<dbReference type="Proteomes" id="UP000003327">
    <property type="component" value="Unassembled WGS sequence"/>
</dbReference>
<accession>C9MQX2</accession>
<keyword evidence="3" id="KW-1185">Reference proteome</keyword>
<proteinExistence type="predicted"/>
<name>C9MQX2_9BACT</name>
<dbReference type="AlphaFoldDB" id="C9MQX2"/>
<dbReference type="HOGENOM" id="CLU_3314952_0_0_10"/>
<dbReference type="EMBL" id="ACVA01000066">
    <property type="protein sequence ID" value="EEX17521.1"/>
    <property type="molecule type" value="Genomic_DNA"/>
</dbReference>
<protein>
    <submittedName>
        <fullName evidence="2">Uncharacterized protein</fullName>
    </submittedName>
</protein>
<dbReference type="EMBL" id="ACVA01000047">
    <property type="protein sequence ID" value="EEX18236.1"/>
    <property type="molecule type" value="Genomic_DNA"/>
</dbReference>
<evidence type="ECO:0000313" key="2">
    <source>
        <dbReference type="EMBL" id="EEX18236.1"/>
    </source>
</evidence>
<reference evidence="2 3" key="1">
    <citation type="submission" date="2009-09" db="EMBL/GenBank/DDBJ databases">
        <authorList>
            <person name="Weinstock G."/>
            <person name="Sodergren E."/>
            <person name="Clifton S."/>
            <person name="Fulton L."/>
            <person name="Fulton B."/>
            <person name="Courtney L."/>
            <person name="Fronick C."/>
            <person name="Harrison M."/>
            <person name="Strong C."/>
            <person name="Farmer C."/>
            <person name="Delahaunty K."/>
            <person name="Markovic C."/>
            <person name="Hall O."/>
            <person name="Minx P."/>
            <person name="Tomlinson C."/>
            <person name="Mitreva M."/>
            <person name="Nelson J."/>
            <person name="Hou S."/>
            <person name="Wollam A."/>
            <person name="Pepin K.H."/>
            <person name="Johnson M."/>
            <person name="Bhonagiri V."/>
            <person name="Nash W.E."/>
            <person name="Warren W."/>
            <person name="Chinwalla A."/>
            <person name="Mardis E.R."/>
            <person name="Wilson R.K."/>
        </authorList>
    </citation>
    <scope>NUCLEOTIDE SEQUENCE [LARGE SCALE GENOMIC DNA]</scope>
    <source>
        <strain evidence="2 3">F0319</strain>
    </source>
</reference>
<gene>
    <name evidence="2" type="ORF">HMPREF0973_02021</name>
    <name evidence="1" type="ORF">HMPREF0973_02663</name>
</gene>
<evidence type="ECO:0000313" key="1">
    <source>
        <dbReference type="EMBL" id="EEX17521.1"/>
    </source>
</evidence>